<evidence type="ECO:0000313" key="2">
    <source>
        <dbReference type="Proteomes" id="UP000238479"/>
    </source>
</evidence>
<accession>A0A2P6PP82</accession>
<name>A0A2P6PP82_ROSCH</name>
<dbReference type="Gramene" id="PRQ23738">
    <property type="protein sequence ID" value="PRQ23738"/>
    <property type="gene ID" value="RchiOBHm_Chr6g0264681"/>
</dbReference>
<dbReference type="EMBL" id="PDCK01000044">
    <property type="protein sequence ID" value="PRQ23738.1"/>
    <property type="molecule type" value="Genomic_DNA"/>
</dbReference>
<evidence type="ECO:0000313" key="1">
    <source>
        <dbReference type="EMBL" id="PRQ23738.1"/>
    </source>
</evidence>
<reference evidence="1 2" key="1">
    <citation type="journal article" date="2018" name="Nat. Genet.">
        <title>The Rosa genome provides new insights in the design of modern roses.</title>
        <authorList>
            <person name="Bendahmane M."/>
        </authorList>
    </citation>
    <scope>NUCLEOTIDE SEQUENCE [LARGE SCALE GENOMIC DNA]</scope>
    <source>
        <strain evidence="2">cv. Old Blush</strain>
    </source>
</reference>
<organism evidence="1 2">
    <name type="scientific">Rosa chinensis</name>
    <name type="common">China rose</name>
    <dbReference type="NCBI Taxonomy" id="74649"/>
    <lineage>
        <taxon>Eukaryota</taxon>
        <taxon>Viridiplantae</taxon>
        <taxon>Streptophyta</taxon>
        <taxon>Embryophyta</taxon>
        <taxon>Tracheophyta</taxon>
        <taxon>Spermatophyta</taxon>
        <taxon>Magnoliopsida</taxon>
        <taxon>eudicotyledons</taxon>
        <taxon>Gunneridae</taxon>
        <taxon>Pentapetalae</taxon>
        <taxon>rosids</taxon>
        <taxon>fabids</taxon>
        <taxon>Rosales</taxon>
        <taxon>Rosaceae</taxon>
        <taxon>Rosoideae</taxon>
        <taxon>Rosoideae incertae sedis</taxon>
        <taxon>Rosa</taxon>
    </lineage>
</organism>
<dbReference type="Proteomes" id="UP000238479">
    <property type="component" value="Chromosome 6"/>
</dbReference>
<sequence length="56" mass="6860">MFKPYILLSYFLYLDQFNLVSVFQVKMESQSPKMAKEAQVAQKWKEMKKWKFSQFD</sequence>
<protein>
    <submittedName>
        <fullName evidence="1">Uncharacterized protein</fullName>
    </submittedName>
</protein>
<proteinExistence type="predicted"/>
<keyword evidence="2" id="KW-1185">Reference proteome</keyword>
<comment type="caution">
    <text evidence="1">The sequence shown here is derived from an EMBL/GenBank/DDBJ whole genome shotgun (WGS) entry which is preliminary data.</text>
</comment>
<dbReference type="AlphaFoldDB" id="A0A2P6PP82"/>
<gene>
    <name evidence="1" type="ORF">RchiOBHm_Chr6g0264681</name>
</gene>